<sequence>METVDSDKGPIRVRLEDMNQKWENLNEGLSERVQCLEELSSRLTEFEDCSVSLQQSLQDLEKRLDSQQAGILGQGPPQQGQDQGHEG</sequence>
<dbReference type="AlphaFoldDB" id="A0A9D3Y1X1"/>
<feature type="region of interest" description="Disordered" evidence="2">
    <location>
        <begin position="62"/>
        <end position="87"/>
    </location>
</feature>
<dbReference type="Proteomes" id="UP000828390">
    <property type="component" value="Unassembled WGS sequence"/>
</dbReference>
<reference evidence="3" key="1">
    <citation type="journal article" date="2019" name="bioRxiv">
        <title>The Genome of the Zebra Mussel, Dreissena polymorpha: A Resource for Invasive Species Research.</title>
        <authorList>
            <person name="McCartney M.A."/>
            <person name="Auch B."/>
            <person name="Kono T."/>
            <person name="Mallez S."/>
            <person name="Zhang Y."/>
            <person name="Obille A."/>
            <person name="Becker A."/>
            <person name="Abrahante J.E."/>
            <person name="Garbe J."/>
            <person name="Badalamenti J.P."/>
            <person name="Herman A."/>
            <person name="Mangelson H."/>
            <person name="Liachko I."/>
            <person name="Sullivan S."/>
            <person name="Sone E.D."/>
            <person name="Koren S."/>
            <person name="Silverstein K.A.T."/>
            <person name="Beckman K.B."/>
            <person name="Gohl D.M."/>
        </authorList>
    </citation>
    <scope>NUCLEOTIDE SEQUENCE</scope>
    <source>
        <strain evidence="3">Duluth1</strain>
        <tissue evidence="3">Whole animal</tissue>
    </source>
</reference>
<comment type="caution">
    <text evidence="3">The sequence shown here is derived from an EMBL/GenBank/DDBJ whole genome shotgun (WGS) entry which is preliminary data.</text>
</comment>
<keyword evidence="4" id="KW-1185">Reference proteome</keyword>
<name>A0A9D3Y1X1_DREPO</name>
<evidence type="ECO:0000256" key="1">
    <source>
        <dbReference type="SAM" id="Coils"/>
    </source>
</evidence>
<protein>
    <submittedName>
        <fullName evidence="3">Uncharacterized protein</fullName>
    </submittedName>
</protein>
<feature type="compositionally biased region" description="Low complexity" evidence="2">
    <location>
        <begin position="67"/>
        <end position="87"/>
    </location>
</feature>
<feature type="coiled-coil region" evidence="1">
    <location>
        <begin position="12"/>
        <end position="39"/>
    </location>
</feature>
<accession>A0A9D3Y1X1</accession>
<reference evidence="3" key="2">
    <citation type="submission" date="2020-11" db="EMBL/GenBank/DDBJ databases">
        <authorList>
            <person name="McCartney M.A."/>
            <person name="Auch B."/>
            <person name="Kono T."/>
            <person name="Mallez S."/>
            <person name="Becker A."/>
            <person name="Gohl D.M."/>
            <person name="Silverstein K.A.T."/>
            <person name="Koren S."/>
            <person name="Bechman K.B."/>
            <person name="Herman A."/>
            <person name="Abrahante J.E."/>
            <person name="Garbe J."/>
        </authorList>
    </citation>
    <scope>NUCLEOTIDE SEQUENCE</scope>
    <source>
        <strain evidence="3">Duluth1</strain>
        <tissue evidence="3">Whole animal</tissue>
    </source>
</reference>
<dbReference type="EMBL" id="JAIWYP010000023">
    <property type="protein sequence ID" value="KAH3692412.1"/>
    <property type="molecule type" value="Genomic_DNA"/>
</dbReference>
<dbReference type="Gene3D" id="1.20.58.60">
    <property type="match status" value="1"/>
</dbReference>
<proteinExistence type="predicted"/>
<evidence type="ECO:0000313" key="4">
    <source>
        <dbReference type="Proteomes" id="UP000828390"/>
    </source>
</evidence>
<keyword evidence="1" id="KW-0175">Coiled coil</keyword>
<organism evidence="3 4">
    <name type="scientific">Dreissena polymorpha</name>
    <name type="common">Zebra mussel</name>
    <name type="synonym">Mytilus polymorpha</name>
    <dbReference type="NCBI Taxonomy" id="45954"/>
    <lineage>
        <taxon>Eukaryota</taxon>
        <taxon>Metazoa</taxon>
        <taxon>Spiralia</taxon>
        <taxon>Lophotrochozoa</taxon>
        <taxon>Mollusca</taxon>
        <taxon>Bivalvia</taxon>
        <taxon>Autobranchia</taxon>
        <taxon>Heteroconchia</taxon>
        <taxon>Euheterodonta</taxon>
        <taxon>Imparidentia</taxon>
        <taxon>Neoheterodontei</taxon>
        <taxon>Myida</taxon>
        <taxon>Dreissenoidea</taxon>
        <taxon>Dreissenidae</taxon>
        <taxon>Dreissena</taxon>
    </lineage>
</organism>
<gene>
    <name evidence="3" type="ORF">DPMN_194862</name>
</gene>
<evidence type="ECO:0000256" key="2">
    <source>
        <dbReference type="SAM" id="MobiDB-lite"/>
    </source>
</evidence>
<evidence type="ECO:0000313" key="3">
    <source>
        <dbReference type="EMBL" id="KAH3692412.1"/>
    </source>
</evidence>
<dbReference type="SUPFAM" id="SSF46966">
    <property type="entry name" value="Spectrin repeat"/>
    <property type="match status" value="1"/>
</dbReference>